<dbReference type="AlphaFoldDB" id="A0A6J7PB27"/>
<name>A0A6J7PB27_9ZZZZ</name>
<dbReference type="SUPFAM" id="SSF52980">
    <property type="entry name" value="Restriction endonuclease-like"/>
    <property type="match status" value="1"/>
</dbReference>
<evidence type="ECO:0000259" key="1">
    <source>
        <dbReference type="Pfam" id="PF12705"/>
    </source>
</evidence>
<dbReference type="Pfam" id="PF12705">
    <property type="entry name" value="PDDEXK_1"/>
    <property type="match status" value="1"/>
</dbReference>
<organism evidence="2">
    <name type="scientific">freshwater metagenome</name>
    <dbReference type="NCBI Taxonomy" id="449393"/>
    <lineage>
        <taxon>unclassified sequences</taxon>
        <taxon>metagenomes</taxon>
        <taxon>ecological metagenomes</taxon>
    </lineage>
</organism>
<proteinExistence type="predicted"/>
<dbReference type="Gene3D" id="3.90.320.10">
    <property type="match status" value="1"/>
</dbReference>
<evidence type="ECO:0000313" key="2">
    <source>
        <dbReference type="EMBL" id="CAB4999952.1"/>
    </source>
</evidence>
<feature type="domain" description="PD-(D/E)XK endonuclease-like" evidence="1">
    <location>
        <begin position="8"/>
        <end position="249"/>
    </location>
</feature>
<dbReference type="EMBL" id="CAFBPC010000036">
    <property type="protein sequence ID" value="CAB4999952.1"/>
    <property type="molecule type" value="Genomic_DNA"/>
</dbReference>
<protein>
    <submittedName>
        <fullName evidence="2">Unannotated protein</fullName>
    </submittedName>
</protein>
<dbReference type="InterPro" id="IPR011604">
    <property type="entry name" value="PDDEXK-like_dom_sf"/>
</dbReference>
<reference evidence="2" key="1">
    <citation type="submission" date="2020-05" db="EMBL/GenBank/DDBJ databases">
        <authorList>
            <person name="Chiriac C."/>
            <person name="Salcher M."/>
            <person name="Ghai R."/>
            <person name="Kavagutti S V."/>
        </authorList>
    </citation>
    <scope>NUCLEOTIDE SEQUENCE</scope>
</reference>
<sequence length="259" mass="29576">MFTPPDYLSPSSIRLYQDCPQKFKINKFDNIKEPPSWATELGTFTHEVLEHLYLLDPSERTHDSVKTLAGQLWADNGWEEKVLSLDEPKGDIKKFKQTAFSNMINLWNLENPQETFIDEMELEVESEVEGVRMRGFIDRLSISDDETAIISDYKTGRVPNPRYNTPDKQFFQLLAYALMLESANDVQTSQLDLLYLTESTKKTLEVTPALLATAMGTIVETKEALDNACNTGEFHCKVTNLCDWCHYKKTGLCPAFANK</sequence>
<accession>A0A6J7PB27</accession>
<gene>
    <name evidence="2" type="ORF">UFOPK4057_00243</name>
</gene>
<dbReference type="InterPro" id="IPR011335">
    <property type="entry name" value="Restrct_endonuc-II-like"/>
</dbReference>
<dbReference type="InterPro" id="IPR038726">
    <property type="entry name" value="PDDEXK_AddAB-type"/>
</dbReference>